<sequence>MSADPTAGLTAPLQVIARFRDHDFTLHDFLRARVEAQPDGTALEFEGRAWSYGQLDGLVARWAGWLAAKGVAAGDTLAVMAQNDPNTVALLFAAARLGAILVPVNPDYGVPEARYVLDHAQVRGVVVSPDRQPVAEEALEAVPNAQGSPAWVAPLGAALEAEIAAAAPWTAGRGDADDCCLIIYTSGTTGFPKGAMHGQRGFVLTAEAFVERLWLQPDERVMCVMPMFHVNALMYSVGGGLACGGTIVLVRRFSASGFWRTVAETRSTEVNLVAAAGSILVQRPRSEFVPGHGLAKMFVAPQTRAMVDSLRDELEVPLLIECYGMTEIPGVISNPFAGPHILGTMGVLCRHPDPRIERPRARIVDEDGQDVPPGTTGELLVRTPTVMQGYYRDPGQTEAAFQNGWFRTGDLVRLGEDGFYRFVARKKDIIRRRGENVASAEVERTIAECAGVADVAVIGVPSPLGEEDILAAVVPAPGAPHDAAAIIAWTRARLSAPKVPRYVAFVDAIPLTPTHKPAKHRLREDPTLMQRAIDMATPA</sequence>
<evidence type="ECO:0000259" key="1">
    <source>
        <dbReference type="Pfam" id="PF00501"/>
    </source>
</evidence>
<dbReference type="Pfam" id="PF00501">
    <property type="entry name" value="AMP-binding"/>
    <property type="match status" value="1"/>
</dbReference>
<feature type="domain" description="AMP-dependent synthetase/ligase" evidence="1">
    <location>
        <begin position="31"/>
        <end position="391"/>
    </location>
</feature>
<dbReference type="Gene3D" id="3.30.300.30">
    <property type="match status" value="1"/>
</dbReference>
<dbReference type="PANTHER" id="PTHR43767">
    <property type="entry name" value="LONG-CHAIN-FATTY-ACID--COA LIGASE"/>
    <property type="match status" value="1"/>
</dbReference>
<dbReference type="GO" id="GO:0016878">
    <property type="term" value="F:acid-thiol ligase activity"/>
    <property type="evidence" value="ECO:0007669"/>
    <property type="project" value="UniProtKB-ARBA"/>
</dbReference>
<dbReference type="EC" id="6.2.1.-" evidence="3"/>
<dbReference type="InterPro" id="IPR025110">
    <property type="entry name" value="AMP-bd_C"/>
</dbReference>
<dbReference type="InterPro" id="IPR000873">
    <property type="entry name" value="AMP-dep_synth/lig_dom"/>
</dbReference>
<comment type="caution">
    <text evidence="3">The sequence shown here is derived from an EMBL/GenBank/DDBJ whole genome shotgun (WGS) entry which is preliminary data.</text>
</comment>
<evidence type="ECO:0000259" key="2">
    <source>
        <dbReference type="Pfam" id="PF13193"/>
    </source>
</evidence>
<dbReference type="Pfam" id="PF13193">
    <property type="entry name" value="AMP-binding_C"/>
    <property type="match status" value="1"/>
</dbReference>
<reference evidence="3 4" key="1">
    <citation type="submission" date="2020-08" db="EMBL/GenBank/DDBJ databases">
        <title>Genomic Encyclopedia of Type Strains, Phase IV (KMG-IV): sequencing the most valuable type-strain genomes for metagenomic binning, comparative biology and taxonomic classification.</title>
        <authorList>
            <person name="Goeker M."/>
        </authorList>
    </citation>
    <scope>NUCLEOTIDE SEQUENCE [LARGE SCALE GENOMIC DNA]</scope>
    <source>
        <strain evidence="3 4">DSM 25622</strain>
    </source>
</reference>
<proteinExistence type="predicted"/>
<organism evidence="3 4">
    <name type="scientific">Muricoccus pecuniae</name>
    <dbReference type="NCBI Taxonomy" id="693023"/>
    <lineage>
        <taxon>Bacteria</taxon>
        <taxon>Pseudomonadati</taxon>
        <taxon>Pseudomonadota</taxon>
        <taxon>Alphaproteobacteria</taxon>
        <taxon>Acetobacterales</taxon>
        <taxon>Roseomonadaceae</taxon>
        <taxon>Muricoccus</taxon>
    </lineage>
</organism>
<dbReference type="AlphaFoldDB" id="A0A840YMR8"/>
<dbReference type="SUPFAM" id="SSF56801">
    <property type="entry name" value="Acetyl-CoA synthetase-like"/>
    <property type="match status" value="1"/>
</dbReference>
<feature type="domain" description="AMP-binding enzyme C-terminal" evidence="2">
    <location>
        <begin position="441"/>
        <end position="516"/>
    </location>
</feature>
<keyword evidence="4" id="KW-1185">Reference proteome</keyword>
<keyword evidence="3" id="KW-0436">Ligase</keyword>
<accession>A0A840YMR8</accession>
<evidence type="ECO:0000313" key="3">
    <source>
        <dbReference type="EMBL" id="MBB5696393.1"/>
    </source>
</evidence>
<dbReference type="InterPro" id="IPR020845">
    <property type="entry name" value="AMP-binding_CS"/>
</dbReference>
<dbReference type="InterPro" id="IPR045851">
    <property type="entry name" value="AMP-bd_C_sf"/>
</dbReference>
<evidence type="ECO:0000313" key="4">
    <source>
        <dbReference type="Proteomes" id="UP000580654"/>
    </source>
</evidence>
<dbReference type="EMBL" id="JACIJD010000040">
    <property type="protein sequence ID" value="MBB5696393.1"/>
    <property type="molecule type" value="Genomic_DNA"/>
</dbReference>
<dbReference type="PANTHER" id="PTHR43767:SF1">
    <property type="entry name" value="NONRIBOSOMAL PEPTIDE SYNTHASE PES1 (EUROFUNG)-RELATED"/>
    <property type="match status" value="1"/>
</dbReference>
<dbReference type="InterPro" id="IPR042099">
    <property type="entry name" value="ANL_N_sf"/>
</dbReference>
<protein>
    <submittedName>
        <fullName evidence="3">Crotonobetaine/carnitine-CoA ligase</fullName>
        <ecNumber evidence="3">6.2.1.-</ecNumber>
    </submittedName>
</protein>
<gene>
    <name evidence="3" type="ORF">FHS87_004464</name>
</gene>
<dbReference type="Gene3D" id="3.40.50.12780">
    <property type="entry name" value="N-terminal domain of ligase-like"/>
    <property type="match status" value="1"/>
</dbReference>
<dbReference type="Proteomes" id="UP000580654">
    <property type="component" value="Unassembled WGS sequence"/>
</dbReference>
<dbReference type="InterPro" id="IPR050237">
    <property type="entry name" value="ATP-dep_AMP-bd_enzyme"/>
</dbReference>
<dbReference type="RefSeq" id="WP_184521643.1">
    <property type="nucleotide sequence ID" value="NZ_JACIJD010000040.1"/>
</dbReference>
<name>A0A840YMR8_9PROT</name>
<dbReference type="PROSITE" id="PS00455">
    <property type="entry name" value="AMP_BINDING"/>
    <property type="match status" value="1"/>
</dbReference>